<dbReference type="HAMAP" id="MF_02088">
    <property type="entry name" value="Q_prec_transport"/>
    <property type="match status" value="1"/>
</dbReference>
<dbReference type="EMBL" id="CP124550">
    <property type="protein sequence ID" value="WIO46136.1"/>
    <property type="molecule type" value="Genomic_DNA"/>
</dbReference>
<dbReference type="Pfam" id="PF02592">
    <property type="entry name" value="Vut_1"/>
    <property type="match status" value="1"/>
</dbReference>
<keyword evidence="1" id="KW-1003">Cell membrane</keyword>
<proteinExistence type="inferred from homology"/>
<dbReference type="Proteomes" id="UP001177295">
    <property type="component" value="Chromosome"/>
</dbReference>
<protein>
    <recommendedName>
        <fullName evidence="1">Probable queuosine precursor transporter</fullName>
        <shortName evidence="1">Q precursor transporter</shortName>
    </recommendedName>
</protein>
<feature type="transmembrane region" description="Helical" evidence="1">
    <location>
        <begin position="180"/>
        <end position="203"/>
    </location>
</feature>
<keyword evidence="1" id="KW-0472">Membrane</keyword>
<dbReference type="RefSeq" id="WP_376753681.1">
    <property type="nucleotide sequence ID" value="NZ_CP124550.1"/>
</dbReference>
<evidence type="ECO:0000256" key="1">
    <source>
        <dbReference type="HAMAP-Rule" id="MF_02088"/>
    </source>
</evidence>
<gene>
    <name evidence="2" type="ORF">SEML1_0517</name>
</gene>
<keyword evidence="1" id="KW-0812">Transmembrane</keyword>
<keyword evidence="1" id="KW-1133">Transmembrane helix</keyword>
<evidence type="ECO:0000313" key="3">
    <source>
        <dbReference type="Proteomes" id="UP001177295"/>
    </source>
</evidence>
<keyword evidence="1" id="KW-0813">Transport</keyword>
<comment type="function">
    <text evidence="1">Involved in the import of queuosine (Q) precursors, required for Q precursor salvage.</text>
</comment>
<dbReference type="PANTHER" id="PTHR34300:SF2">
    <property type="entry name" value="QUEUOSINE PRECURSOR TRANSPORTER-RELATED"/>
    <property type="match status" value="1"/>
</dbReference>
<dbReference type="PANTHER" id="PTHR34300">
    <property type="entry name" value="QUEUOSINE PRECURSOR TRANSPORTER-RELATED"/>
    <property type="match status" value="1"/>
</dbReference>
<feature type="transmembrane region" description="Helical" evidence="1">
    <location>
        <begin position="148"/>
        <end position="174"/>
    </location>
</feature>
<sequence length="228" mass="24985">MFNFLTRKRKKSFSAYDVLAALFLTTLIVSNIASTKIIAVGPLVLDAGTVLFPLAYIAGDIITEVYGFRRMRRLIVISVAMMLLTSATFWLVQVLPASADWTNQAAYDLTLGVVWRIVAASLVALFFGEILNAYVMARAKVQTKGNGLWLRLIGSSAVGDSVDTVLFSVIAFIGTMPSASLVQLIATVFAIKMAVEIIISPVTMRLIHAIKQREQTDVYELPAKHLLD</sequence>
<accession>A0ABY8WVX2</accession>
<keyword evidence="3" id="KW-1185">Reference proteome</keyword>
<evidence type="ECO:0000313" key="2">
    <source>
        <dbReference type="EMBL" id="WIO46136.1"/>
    </source>
</evidence>
<comment type="subcellular location">
    <subcellularLocation>
        <location evidence="1">Cell membrane</location>
        <topology evidence="1">Multi-pass membrane protein</topology>
    </subcellularLocation>
</comment>
<dbReference type="NCBIfam" id="TIGR00697">
    <property type="entry name" value="queuosine precursor transporter"/>
    <property type="match status" value="1"/>
</dbReference>
<feature type="transmembrane region" description="Helical" evidence="1">
    <location>
        <begin position="113"/>
        <end position="136"/>
    </location>
</feature>
<feature type="transmembrane region" description="Helical" evidence="1">
    <location>
        <begin position="74"/>
        <end position="93"/>
    </location>
</feature>
<reference evidence="2 3" key="1">
    <citation type="journal article" date="2023" name="Cell">
        <title>Genetic manipulation of Patescibacteria provides mechanistic insights into microbial dark matter and the epibiotic lifestyle.</title>
        <authorList>
            <person name="Wang Y."/>
            <person name="Gallagher L.A."/>
            <person name="Andrade P.A."/>
            <person name="Liu A."/>
            <person name="Humphreys I.R."/>
            <person name="Turkarslan S."/>
            <person name="Cutler K.J."/>
            <person name="Arrieta-Ortiz M.L."/>
            <person name="Li Y."/>
            <person name="Radey M.C."/>
            <person name="McLean J.S."/>
            <person name="Cong Q."/>
            <person name="Baker D."/>
            <person name="Baliga N.S."/>
            <person name="Peterson S.B."/>
            <person name="Mougous J.D."/>
        </authorList>
    </citation>
    <scope>NUCLEOTIDE SEQUENCE [LARGE SCALE GENOMIC DNA]</scope>
    <source>
        <strain evidence="2 3">ML1</strain>
    </source>
</reference>
<name>A0ABY8WVX2_9BACT</name>
<organism evidence="2 3">
    <name type="scientific">Candidatus Southlakia epibionticum</name>
    <dbReference type="NCBI Taxonomy" id="3043284"/>
    <lineage>
        <taxon>Bacteria</taxon>
        <taxon>Candidatus Saccharimonadota</taxon>
        <taxon>Candidatus Saccharimonadia</taxon>
        <taxon>Candidatus Saccharimonadales</taxon>
        <taxon>Candidatus Saccharimonadaceae</taxon>
        <taxon>Candidatus Southlakia</taxon>
    </lineage>
</organism>
<feature type="transmembrane region" description="Helical" evidence="1">
    <location>
        <begin position="44"/>
        <end position="62"/>
    </location>
</feature>
<comment type="similarity">
    <text evidence="1">Belongs to the vitamin uptake transporter (VUT/ECF) (TC 2.A.88) family. Q precursor transporter subfamily.</text>
</comment>
<dbReference type="InterPro" id="IPR003744">
    <property type="entry name" value="YhhQ"/>
</dbReference>